<gene>
    <name evidence="1" type="ORF">PRZ48_005558</name>
</gene>
<keyword evidence="2" id="KW-1185">Reference proteome</keyword>
<organism evidence="1 2">
    <name type="scientific">Zasmidium cellare</name>
    <name type="common">Wine cellar mold</name>
    <name type="synonym">Racodium cellare</name>
    <dbReference type="NCBI Taxonomy" id="395010"/>
    <lineage>
        <taxon>Eukaryota</taxon>
        <taxon>Fungi</taxon>
        <taxon>Dikarya</taxon>
        <taxon>Ascomycota</taxon>
        <taxon>Pezizomycotina</taxon>
        <taxon>Dothideomycetes</taxon>
        <taxon>Dothideomycetidae</taxon>
        <taxon>Mycosphaerellales</taxon>
        <taxon>Mycosphaerellaceae</taxon>
        <taxon>Zasmidium</taxon>
    </lineage>
</organism>
<evidence type="ECO:0000313" key="2">
    <source>
        <dbReference type="Proteomes" id="UP001305779"/>
    </source>
</evidence>
<dbReference type="Proteomes" id="UP001305779">
    <property type="component" value="Unassembled WGS sequence"/>
</dbReference>
<comment type="caution">
    <text evidence="1">The sequence shown here is derived from an EMBL/GenBank/DDBJ whole genome shotgun (WGS) entry which is preliminary data.</text>
</comment>
<dbReference type="PANTHER" id="PTHR38111:SF2">
    <property type="entry name" value="FINGER DOMAIN PROTEIN, PUTATIVE (AFU_ORTHOLOGUE AFUA_1G01560)-RELATED"/>
    <property type="match status" value="1"/>
</dbReference>
<dbReference type="PANTHER" id="PTHR38111">
    <property type="entry name" value="ZN(2)-C6 FUNGAL-TYPE DOMAIN-CONTAINING PROTEIN-RELATED"/>
    <property type="match status" value="1"/>
</dbReference>
<dbReference type="EMBL" id="JAXOVC010000004">
    <property type="protein sequence ID" value="KAK4502135.1"/>
    <property type="molecule type" value="Genomic_DNA"/>
</dbReference>
<sequence>MFAKFYNLPLWPHPNPVQPPYCAEYASAVQALTTQIPSFKVSSLEEVLAPALLLLIAESWLTGQSPTHYSGLEQLVKASGESLFHQSRHDLFSEVRLTMVAHALYFGERTMFGEDWWKRAPFSSASSVKSPSDLLIDYMADMSALLEDANDTHLVTRDTLSNDLEYRARSILHQLFSWRWAWQARNADGVFEEYAGESGVFETMLCYAEPHLLYEVWLCDALLILVIGFLKQGQTQQDCAIPTRLSGKLWMPSDAPSVQELAVEICRSLRYQLQNLWAPAPVHEWTMPLALAYVTLSSDDPIKSWVYRQILAAPERRRVPWLWFIDWLLGQDRDVPSALFARWPVRRPQTVSIGS</sequence>
<name>A0ABR0ELK6_ZASCE</name>
<dbReference type="InterPro" id="IPR053178">
    <property type="entry name" value="Osmoadaptation_assoc"/>
</dbReference>
<evidence type="ECO:0000313" key="1">
    <source>
        <dbReference type="EMBL" id="KAK4502135.1"/>
    </source>
</evidence>
<proteinExistence type="predicted"/>
<accession>A0ABR0ELK6</accession>
<protein>
    <submittedName>
        <fullName evidence="1">Uncharacterized protein</fullName>
    </submittedName>
</protein>
<reference evidence="1 2" key="1">
    <citation type="journal article" date="2023" name="G3 (Bethesda)">
        <title>A chromosome-level genome assembly of Zasmidium syzygii isolated from banana leaves.</title>
        <authorList>
            <person name="van Westerhoven A.C."/>
            <person name="Mehrabi R."/>
            <person name="Talebi R."/>
            <person name="Steentjes M.B.F."/>
            <person name="Corcolon B."/>
            <person name="Chong P.A."/>
            <person name="Kema G.H.J."/>
            <person name="Seidl M.F."/>
        </authorList>
    </citation>
    <scope>NUCLEOTIDE SEQUENCE [LARGE SCALE GENOMIC DNA]</scope>
    <source>
        <strain evidence="1 2">P124</strain>
    </source>
</reference>